<evidence type="ECO:0000313" key="4">
    <source>
        <dbReference type="Proteomes" id="UP000192575"/>
    </source>
</evidence>
<reference evidence="3 4" key="1">
    <citation type="submission" date="2017-03" db="EMBL/GenBank/DDBJ databases">
        <title>Phylogenomics and comparative genomics of Lactobacillus salivarius, a mammalian gut commensal.</title>
        <authorList>
            <person name="Harris H.M."/>
        </authorList>
    </citation>
    <scope>NUCLEOTIDE SEQUENCE [LARGE SCALE GENOMIC DNA]</scope>
    <source>
        <strain evidence="3 4">JCM 1047</strain>
    </source>
</reference>
<dbReference type="CDD" id="cd00093">
    <property type="entry name" value="HTH_XRE"/>
    <property type="match status" value="1"/>
</dbReference>
<gene>
    <name evidence="3" type="ORF">B6U56_04035</name>
</gene>
<accession>A0A1V9RB95</accession>
<dbReference type="PROSITE" id="PS50943">
    <property type="entry name" value="HTH_CROC1"/>
    <property type="match status" value="1"/>
</dbReference>
<organism evidence="3 4">
    <name type="scientific">Ligilactobacillus salivarius</name>
    <dbReference type="NCBI Taxonomy" id="1624"/>
    <lineage>
        <taxon>Bacteria</taxon>
        <taxon>Bacillati</taxon>
        <taxon>Bacillota</taxon>
        <taxon>Bacilli</taxon>
        <taxon>Lactobacillales</taxon>
        <taxon>Lactobacillaceae</taxon>
        <taxon>Ligilactobacillus</taxon>
    </lineage>
</organism>
<dbReference type="AlphaFoldDB" id="A0A1V9RB95"/>
<dbReference type="Proteomes" id="UP000192575">
    <property type="component" value="Unassembled WGS sequence"/>
</dbReference>
<proteinExistence type="predicted"/>
<comment type="caution">
    <text evidence="3">The sequence shown here is derived from an EMBL/GenBank/DDBJ whole genome shotgun (WGS) entry which is preliminary data.</text>
</comment>
<evidence type="ECO:0000313" key="3">
    <source>
        <dbReference type="EMBL" id="OQQ90462.1"/>
    </source>
</evidence>
<dbReference type="InterPro" id="IPR010982">
    <property type="entry name" value="Lambda_DNA-bd_dom_sf"/>
</dbReference>
<dbReference type="EMBL" id="NBEF01000017">
    <property type="protein sequence ID" value="OQQ90462.1"/>
    <property type="molecule type" value="Genomic_DNA"/>
</dbReference>
<dbReference type="PANTHER" id="PTHR46558:SF11">
    <property type="entry name" value="HTH-TYPE TRANSCRIPTIONAL REGULATOR XRE"/>
    <property type="match status" value="1"/>
</dbReference>
<dbReference type="InterPro" id="IPR001387">
    <property type="entry name" value="Cro/C1-type_HTH"/>
</dbReference>
<feature type="domain" description="HTH cro/C1-type" evidence="2">
    <location>
        <begin position="4"/>
        <end position="58"/>
    </location>
</feature>
<dbReference type="SUPFAM" id="SSF47413">
    <property type="entry name" value="lambda repressor-like DNA-binding domains"/>
    <property type="match status" value="1"/>
</dbReference>
<sequence>MNRIKELRVEKHKTQKEIAKFLNITEQALSYYERGLREPKLKMWQALAKYFDVSVAYLQGLGVSREKIINDLVEKMINDKGNSFSSFNLLNFELSKAVTLGDVSYLNNTFNLNLSNNIVDKLIDNNNRNALRYLVSKYIPFVNDYNFLASVPSNLVDYYKTLEKKIIDLDNPFNDIFSINTEIDNRDVKIFESICNLLVLDVETKDKLIRYSDDKKIDISNKIQDLFDLLTNDIKDKRILDIRQNIINLLDVYANDDYKLTSSFKTK</sequence>
<dbReference type="PANTHER" id="PTHR46558">
    <property type="entry name" value="TRACRIPTIONAL REGULATORY PROTEIN-RELATED-RELATED"/>
    <property type="match status" value="1"/>
</dbReference>
<dbReference type="RefSeq" id="WP_081534182.1">
    <property type="nucleotide sequence ID" value="NZ_JBKZCE010000052.1"/>
</dbReference>
<dbReference type="Pfam" id="PF01381">
    <property type="entry name" value="HTH_3"/>
    <property type="match status" value="1"/>
</dbReference>
<dbReference type="GO" id="GO:0003677">
    <property type="term" value="F:DNA binding"/>
    <property type="evidence" value="ECO:0007669"/>
    <property type="project" value="UniProtKB-KW"/>
</dbReference>
<dbReference type="SMART" id="SM00530">
    <property type="entry name" value="HTH_XRE"/>
    <property type="match status" value="1"/>
</dbReference>
<keyword evidence="1" id="KW-0238">DNA-binding</keyword>
<evidence type="ECO:0000259" key="2">
    <source>
        <dbReference type="PROSITE" id="PS50943"/>
    </source>
</evidence>
<evidence type="ECO:0000256" key="1">
    <source>
        <dbReference type="ARBA" id="ARBA00023125"/>
    </source>
</evidence>
<dbReference type="Gene3D" id="1.10.260.40">
    <property type="entry name" value="lambda repressor-like DNA-binding domains"/>
    <property type="match status" value="1"/>
</dbReference>
<protein>
    <submittedName>
        <fullName evidence="3">Cro/Cl family transcriptional regulator</fullName>
    </submittedName>
</protein>
<name>A0A1V9RB95_9LACO</name>